<accession>A0A6A6WUJ1</accession>
<reference evidence="8" key="1">
    <citation type="journal article" date="2020" name="Stud. Mycol.">
        <title>101 Dothideomycetes genomes: a test case for predicting lifestyles and emergence of pathogens.</title>
        <authorList>
            <person name="Haridas S."/>
            <person name="Albert R."/>
            <person name="Binder M."/>
            <person name="Bloem J."/>
            <person name="Labutti K."/>
            <person name="Salamov A."/>
            <person name="Andreopoulos B."/>
            <person name="Baker S."/>
            <person name="Barry K."/>
            <person name="Bills G."/>
            <person name="Bluhm B."/>
            <person name="Cannon C."/>
            <person name="Castanera R."/>
            <person name="Culley D."/>
            <person name="Daum C."/>
            <person name="Ezra D."/>
            <person name="Gonzalez J."/>
            <person name="Henrissat B."/>
            <person name="Kuo A."/>
            <person name="Liang C."/>
            <person name="Lipzen A."/>
            <person name="Lutzoni F."/>
            <person name="Magnuson J."/>
            <person name="Mondo S."/>
            <person name="Nolan M."/>
            <person name="Ohm R."/>
            <person name="Pangilinan J."/>
            <person name="Park H.-J."/>
            <person name="Ramirez L."/>
            <person name="Alfaro M."/>
            <person name="Sun H."/>
            <person name="Tritt A."/>
            <person name="Yoshinaga Y."/>
            <person name="Zwiers L.-H."/>
            <person name="Turgeon B."/>
            <person name="Goodwin S."/>
            <person name="Spatafora J."/>
            <person name="Crous P."/>
            <person name="Grigoriev I."/>
        </authorList>
    </citation>
    <scope>NUCLEOTIDE SEQUENCE</scope>
    <source>
        <strain evidence="8">CBS 109.77</strain>
    </source>
</reference>
<dbReference type="OrthoDB" id="3934549at2759"/>
<dbReference type="EMBL" id="MU002324">
    <property type="protein sequence ID" value="KAF2787397.1"/>
    <property type="molecule type" value="Genomic_DNA"/>
</dbReference>
<dbReference type="PANTHER" id="PTHR33048">
    <property type="entry name" value="PTH11-LIKE INTEGRAL MEMBRANE PROTEIN (AFU_ORTHOLOGUE AFUA_5G11245)"/>
    <property type="match status" value="1"/>
</dbReference>
<keyword evidence="2 6" id="KW-0812">Transmembrane</keyword>
<dbReference type="GO" id="GO:0016020">
    <property type="term" value="C:membrane"/>
    <property type="evidence" value="ECO:0007669"/>
    <property type="project" value="UniProtKB-SubCell"/>
</dbReference>
<feature type="transmembrane region" description="Helical" evidence="6">
    <location>
        <begin position="237"/>
        <end position="259"/>
    </location>
</feature>
<dbReference type="Pfam" id="PF20684">
    <property type="entry name" value="Fung_rhodopsin"/>
    <property type="match status" value="1"/>
</dbReference>
<evidence type="ECO:0000313" key="8">
    <source>
        <dbReference type="EMBL" id="KAF2787397.1"/>
    </source>
</evidence>
<feature type="transmembrane region" description="Helical" evidence="6">
    <location>
        <begin position="279"/>
        <end position="301"/>
    </location>
</feature>
<keyword evidence="9" id="KW-1185">Reference proteome</keyword>
<evidence type="ECO:0000256" key="1">
    <source>
        <dbReference type="ARBA" id="ARBA00004141"/>
    </source>
</evidence>
<keyword evidence="3 6" id="KW-1133">Transmembrane helix</keyword>
<evidence type="ECO:0000256" key="6">
    <source>
        <dbReference type="SAM" id="Phobius"/>
    </source>
</evidence>
<feature type="transmembrane region" description="Helical" evidence="6">
    <location>
        <begin position="146"/>
        <end position="167"/>
    </location>
</feature>
<organism evidence="8 9">
    <name type="scientific">Melanomma pulvis-pyrius CBS 109.77</name>
    <dbReference type="NCBI Taxonomy" id="1314802"/>
    <lineage>
        <taxon>Eukaryota</taxon>
        <taxon>Fungi</taxon>
        <taxon>Dikarya</taxon>
        <taxon>Ascomycota</taxon>
        <taxon>Pezizomycotina</taxon>
        <taxon>Dothideomycetes</taxon>
        <taxon>Pleosporomycetidae</taxon>
        <taxon>Pleosporales</taxon>
        <taxon>Melanommataceae</taxon>
        <taxon>Melanomma</taxon>
    </lineage>
</organism>
<dbReference type="Proteomes" id="UP000799757">
    <property type="component" value="Unassembled WGS sequence"/>
</dbReference>
<proteinExistence type="inferred from homology"/>
<evidence type="ECO:0000313" key="9">
    <source>
        <dbReference type="Proteomes" id="UP000799757"/>
    </source>
</evidence>
<feature type="transmembrane region" description="Helical" evidence="6">
    <location>
        <begin position="113"/>
        <end position="134"/>
    </location>
</feature>
<dbReference type="AlphaFoldDB" id="A0A6A6WUJ1"/>
<feature type="transmembrane region" description="Helical" evidence="6">
    <location>
        <begin position="203"/>
        <end position="225"/>
    </location>
</feature>
<gene>
    <name evidence="8" type="ORF">K505DRAFT_342972</name>
</gene>
<keyword evidence="4 6" id="KW-0472">Membrane</keyword>
<dbReference type="InterPro" id="IPR052337">
    <property type="entry name" value="SAT4-like"/>
</dbReference>
<comment type="subcellular location">
    <subcellularLocation>
        <location evidence="1">Membrane</location>
        <topology evidence="1">Multi-pass membrane protein</topology>
    </subcellularLocation>
</comment>
<dbReference type="PANTHER" id="PTHR33048:SF157">
    <property type="entry name" value="INTEGRAL MEMBRANE PROTEIN"/>
    <property type="match status" value="1"/>
</dbReference>
<feature type="domain" description="Rhodopsin" evidence="7">
    <location>
        <begin position="26"/>
        <end position="301"/>
    </location>
</feature>
<evidence type="ECO:0000259" key="7">
    <source>
        <dbReference type="Pfam" id="PF20684"/>
    </source>
</evidence>
<evidence type="ECO:0000256" key="3">
    <source>
        <dbReference type="ARBA" id="ARBA00022989"/>
    </source>
</evidence>
<feature type="transmembrane region" description="Helical" evidence="6">
    <location>
        <begin position="6"/>
        <end position="30"/>
    </location>
</feature>
<name>A0A6A6WUJ1_9PLEO</name>
<sequence length="378" mass="42514">MFIRSGFVVVIVGFTLTSLSTIIVALRYYCRYFRMGSVGVTDHLMLTALLLTWGNTTINFYQDTTSSKFRPSQFRFPVSIPAPQIRLGQFLITLQEKRPMIEAALRGTLVTWWMYRITYGIALCFVKLSILYFYRAIASHATFRRMVHITIGFVCLYTFASTIASIFQCENPSDAWSTTAFLSQFDGVKGRTKPPKCYDPTRLYLFTATINLFTDVVILLLPIPTLLGLRVPMSKRLALIGIFSVGLLAIVASCVRMWVMALWSQSPEKSAQFGADLLLWGQVETNSGIISASVPFLRLIFGRREKEPEEKRRVVVPPRPIPTDNKPLRIDSLKFFTEPDLGPNGSPVWEPFITVPASLSSGSRGSAMLEPTRPHLTV</sequence>
<evidence type="ECO:0000256" key="2">
    <source>
        <dbReference type="ARBA" id="ARBA00022692"/>
    </source>
</evidence>
<comment type="similarity">
    <text evidence="5">Belongs to the SAT4 family.</text>
</comment>
<protein>
    <recommendedName>
        <fullName evidence="7">Rhodopsin domain-containing protein</fullName>
    </recommendedName>
</protein>
<evidence type="ECO:0000256" key="5">
    <source>
        <dbReference type="ARBA" id="ARBA00038359"/>
    </source>
</evidence>
<evidence type="ECO:0000256" key="4">
    <source>
        <dbReference type="ARBA" id="ARBA00023136"/>
    </source>
</evidence>
<dbReference type="InterPro" id="IPR049326">
    <property type="entry name" value="Rhodopsin_dom_fungi"/>
</dbReference>